<sequence>LQNMKKTQEQVLTLTQLTALCQTPSGLHLPYRHDKLLEGVLLMGFLGLRVSEAINFS</sequence>
<dbReference type="EMBL" id="CAMKVN010019271">
    <property type="protein sequence ID" value="CAI2198681.1"/>
    <property type="molecule type" value="Genomic_DNA"/>
</dbReference>
<feature type="non-terminal residue" evidence="1">
    <location>
        <position position="1"/>
    </location>
</feature>
<comment type="caution">
    <text evidence="1">The sequence shown here is derived from an EMBL/GenBank/DDBJ whole genome shotgun (WGS) entry which is preliminary data.</text>
</comment>
<accession>A0A9W4X0B5</accession>
<organism evidence="1 2">
    <name type="scientific">Funneliformis geosporum</name>
    <dbReference type="NCBI Taxonomy" id="1117311"/>
    <lineage>
        <taxon>Eukaryota</taxon>
        <taxon>Fungi</taxon>
        <taxon>Fungi incertae sedis</taxon>
        <taxon>Mucoromycota</taxon>
        <taxon>Glomeromycotina</taxon>
        <taxon>Glomeromycetes</taxon>
        <taxon>Glomerales</taxon>
        <taxon>Glomeraceae</taxon>
        <taxon>Funneliformis</taxon>
    </lineage>
</organism>
<proteinExistence type="predicted"/>
<dbReference type="AlphaFoldDB" id="A0A9W4X0B5"/>
<evidence type="ECO:0000313" key="1">
    <source>
        <dbReference type="EMBL" id="CAI2198681.1"/>
    </source>
</evidence>
<gene>
    <name evidence="1" type="ORF">FWILDA_LOCUS18694</name>
</gene>
<reference evidence="1" key="1">
    <citation type="submission" date="2022-08" db="EMBL/GenBank/DDBJ databases">
        <authorList>
            <person name="Kallberg Y."/>
            <person name="Tangrot J."/>
            <person name="Rosling A."/>
        </authorList>
    </citation>
    <scope>NUCLEOTIDE SEQUENCE</scope>
    <source>
        <strain evidence="1">Wild A</strain>
    </source>
</reference>
<evidence type="ECO:0000313" key="2">
    <source>
        <dbReference type="Proteomes" id="UP001153678"/>
    </source>
</evidence>
<keyword evidence="2" id="KW-1185">Reference proteome</keyword>
<name>A0A9W4X0B5_9GLOM</name>
<dbReference type="Proteomes" id="UP001153678">
    <property type="component" value="Unassembled WGS sequence"/>
</dbReference>
<protein>
    <submittedName>
        <fullName evidence="1">4902_t:CDS:1</fullName>
    </submittedName>
</protein>